<comment type="catalytic activity">
    <reaction evidence="10">
        <text>iminosuccinate + dihydroxyacetone phosphate = quinolinate + phosphate + 2 H2O + H(+)</text>
        <dbReference type="Rhea" id="RHEA:25888"/>
        <dbReference type="ChEBI" id="CHEBI:15377"/>
        <dbReference type="ChEBI" id="CHEBI:15378"/>
        <dbReference type="ChEBI" id="CHEBI:29959"/>
        <dbReference type="ChEBI" id="CHEBI:43474"/>
        <dbReference type="ChEBI" id="CHEBI:57642"/>
        <dbReference type="ChEBI" id="CHEBI:77875"/>
        <dbReference type="EC" id="2.5.1.72"/>
    </reaction>
</comment>
<keyword evidence="9 10" id="KW-0411">Iron-sulfur</keyword>
<evidence type="ECO:0000256" key="5">
    <source>
        <dbReference type="ARBA" id="ARBA00022642"/>
    </source>
</evidence>
<dbReference type="Gene3D" id="3.40.50.10800">
    <property type="entry name" value="NadA-like"/>
    <property type="match status" value="3"/>
</dbReference>
<sequence length="302" mass="34019">MDNNILNEINDLKKKRNAVILSHFYQRPEIQDIADFIGDSLELSRKAADTKADVVVFCGVHFMAETASILSPDKIVLLPNIGAGCPMAEMADYEGLKKLKEEHPEACVVSYVNTTADVKTLSDICCTSANAVKVVNTIPKDREIIFVPDKNLGRYVEKMTGRKLILWQGYCNTHNKLTVEEVLLTKERYPNAKVIAHPECREEVLDIADGVFSTSGMIKYVASSAAKEFIICTEDGILHQLQRKYLDKKFILPSNKLICPNMKKTKIEDVLYSLANMKPEVRVSDDVREKAIIPIKRMLEIK</sequence>
<evidence type="ECO:0000313" key="12">
    <source>
        <dbReference type="Proteomes" id="UP000214975"/>
    </source>
</evidence>
<dbReference type="RefSeq" id="WP_094397552.1">
    <property type="nucleotide sequence ID" value="NZ_CP016893.1"/>
</dbReference>
<dbReference type="PANTHER" id="PTHR30573:SF0">
    <property type="entry name" value="QUINOLINATE SYNTHASE, CHLOROPLASTIC"/>
    <property type="match status" value="1"/>
</dbReference>
<accession>A0A223I041</accession>
<name>A0A223I041_THETR</name>
<dbReference type="InterPro" id="IPR003473">
    <property type="entry name" value="NadA"/>
</dbReference>
<dbReference type="Pfam" id="PF02445">
    <property type="entry name" value="NadA"/>
    <property type="match status" value="1"/>
</dbReference>
<evidence type="ECO:0000313" key="11">
    <source>
        <dbReference type="EMBL" id="AST58106.1"/>
    </source>
</evidence>
<dbReference type="GO" id="GO:0034628">
    <property type="term" value="P:'de novo' NAD+ biosynthetic process from L-aspartate"/>
    <property type="evidence" value="ECO:0007669"/>
    <property type="project" value="TreeGrafter"/>
</dbReference>
<gene>
    <name evidence="10" type="primary">nadA</name>
    <name evidence="11" type="ORF">Thert_02172</name>
</gene>
<dbReference type="NCBIfam" id="TIGR00550">
    <property type="entry name" value="nadA"/>
    <property type="match status" value="1"/>
</dbReference>
<evidence type="ECO:0000256" key="1">
    <source>
        <dbReference type="ARBA" id="ARBA00005065"/>
    </source>
</evidence>
<dbReference type="FunFam" id="3.40.50.10800:FF:000003">
    <property type="entry name" value="Quinolinate synthase A"/>
    <property type="match status" value="1"/>
</dbReference>
<evidence type="ECO:0000256" key="10">
    <source>
        <dbReference type="HAMAP-Rule" id="MF_00568"/>
    </source>
</evidence>
<keyword evidence="5 10" id="KW-0662">Pyridine nucleotide biosynthesis</keyword>
<feature type="binding site" evidence="10">
    <location>
        <position position="214"/>
    </location>
    <ligand>
        <name>iminosuccinate</name>
        <dbReference type="ChEBI" id="CHEBI:77875"/>
    </ligand>
</feature>
<feature type="binding site" evidence="10">
    <location>
        <position position="23"/>
    </location>
    <ligand>
        <name>iminosuccinate</name>
        <dbReference type="ChEBI" id="CHEBI:77875"/>
    </ligand>
</feature>
<dbReference type="NCBIfam" id="NF006879">
    <property type="entry name" value="PRK09375.1-4"/>
    <property type="match status" value="1"/>
</dbReference>
<dbReference type="NCBIfam" id="NF006878">
    <property type="entry name" value="PRK09375.1-2"/>
    <property type="match status" value="1"/>
</dbReference>
<dbReference type="Proteomes" id="UP000214975">
    <property type="component" value="Chromosome"/>
</dbReference>
<comment type="pathway">
    <text evidence="1 10">Cofactor biosynthesis; NAD(+) biosynthesis; quinolinate from iminoaspartate: step 1/1.</text>
</comment>
<evidence type="ECO:0000256" key="7">
    <source>
        <dbReference type="ARBA" id="ARBA00022723"/>
    </source>
</evidence>
<feature type="binding site" evidence="10">
    <location>
        <position position="259"/>
    </location>
    <ligand>
        <name>[4Fe-4S] cluster</name>
        <dbReference type="ChEBI" id="CHEBI:49883"/>
    </ligand>
</feature>
<dbReference type="GO" id="GO:0051539">
    <property type="term" value="F:4 iron, 4 sulfur cluster binding"/>
    <property type="evidence" value="ECO:0007669"/>
    <property type="project" value="UniProtKB-KW"/>
</dbReference>
<dbReference type="GO" id="GO:0008987">
    <property type="term" value="F:quinolinate synthetase A activity"/>
    <property type="evidence" value="ECO:0007669"/>
    <property type="project" value="UniProtKB-UniRule"/>
</dbReference>
<reference evidence="11 12" key="1">
    <citation type="submission" date="2016-08" db="EMBL/GenBank/DDBJ databases">
        <title>A novel genetic cassette of butanologenic Thermoanaerobacterium thermosaccharolyticum that directly convert cellulose to butanol.</title>
        <authorList>
            <person name="Li T."/>
            <person name="He J."/>
        </authorList>
    </citation>
    <scope>NUCLEOTIDE SEQUENCE [LARGE SCALE GENOMIC DNA]</scope>
    <source>
        <strain evidence="11 12">TG57</strain>
    </source>
</reference>
<comment type="function">
    <text evidence="10">Catalyzes the condensation of iminoaspartate with dihydroxyacetone phosphate to form quinolinate.</text>
</comment>
<evidence type="ECO:0000256" key="3">
    <source>
        <dbReference type="ARBA" id="ARBA00022485"/>
    </source>
</evidence>
<evidence type="ECO:0000256" key="8">
    <source>
        <dbReference type="ARBA" id="ARBA00023004"/>
    </source>
</evidence>
<keyword evidence="7 10" id="KW-0479">Metal-binding</keyword>
<comment type="similarity">
    <text evidence="10">Belongs to the quinolinate synthase family. Type 2 subfamily.</text>
</comment>
<evidence type="ECO:0000256" key="6">
    <source>
        <dbReference type="ARBA" id="ARBA00022679"/>
    </source>
</evidence>
<dbReference type="EMBL" id="CP016893">
    <property type="protein sequence ID" value="AST58106.1"/>
    <property type="molecule type" value="Genomic_DNA"/>
</dbReference>
<feature type="binding site" evidence="10">
    <location>
        <begin position="197"/>
        <end position="199"/>
    </location>
    <ligand>
        <name>iminosuccinate</name>
        <dbReference type="ChEBI" id="CHEBI:77875"/>
    </ligand>
</feature>
<keyword evidence="8 10" id="KW-0408">Iron</keyword>
<dbReference type="PANTHER" id="PTHR30573">
    <property type="entry name" value="QUINOLINATE SYNTHETASE A"/>
    <property type="match status" value="1"/>
</dbReference>
<keyword evidence="3 10" id="KW-0004">4Fe-4S</keyword>
<organism evidence="11 12">
    <name type="scientific">Thermoanaerobacterium thermosaccharolyticum</name>
    <name type="common">Clostridium thermosaccharolyticum</name>
    <dbReference type="NCBI Taxonomy" id="1517"/>
    <lineage>
        <taxon>Bacteria</taxon>
        <taxon>Bacillati</taxon>
        <taxon>Bacillota</taxon>
        <taxon>Clostridia</taxon>
        <taxon>Thermoanaerobacterales</taxon>
        <taxon>Thermoanaerobacteraceae</taxon>
        <taxon>Thermoanaerobacterium</taxon>
    </lineage>
</organism>
<dbReference type="InterPro" id="IPR023066">
    <property type="entry name" value="Quinolinate_synth_type2"/>
</dbReference>
<evidence type="ECO:0000256" key="2">
    <source>
        <dbReference type="ARBA" id="ARBA00012669"/>
    </source>
</evidence>
<dbReference type="GO" id="GO:0005737">
    <property type="term" value="C:cytoplasm"/>
    <property type="evidence" value="ECO:0007669"/>
    <property type="project" value="UniProtKB-SubCell"/>
</dbReference>
<feature type="binding site" evidence="10">
    <location>
        <begin position="111"/>
        <end position="113"/>
    </location>
    <ligand>
        <name>iminosuccinate</name>
        <dbReference type="ChEBI" id="CHEBI:77875"/>
    </ligand>
</feature>
<protein>
    <recommendedName>
        <fullName evidence="2 10">Quinolinate synthase</fullName>
        <ecNumber evidence="2 10">2.5.1.72</ecNumber>
    </recommendedName>
</protein>
<dbReference type="AlphaFoldDB" id="A0A223I041"/>
<evidence type="ECO:0000256" key="9">
    <source>
        <dbReference type="ARBA" id="ARBA00023014"/>
    </source>
</evidence>
<comment type="subcellular location">
    <subcellularLocation>
        <location evidence="10">Cytoplasm</location>
    </subcellularLocation>
</comment>
<dbReference type="SUPFAM" id="SSF142754">
    <property type="entry name" value="NadA-like"/>
    <property type="match status" value="1"/>
</dbReference>
<dbReference type="InterPro" id="IPR036094">
    <property type="entry name" value="NadA_sf"/>
</dbReference>
<proteinExistence type="inferred from homology"/>
<comment type="cofactor">
    <cofactor evidence="10">
        <name>[4Fe-4S] cluster</name>
        <dbReference type="ChEBI" id="CHEBI:49883"/>
    </cofactor>
    <text evidence="10">Binds 1 [4Fe-4S] cluster per subunit.</text>
</comment>
<dbReference type="GO" id="GO:0046872">
    <property type="term" value="F:metal ion binding"/>
    <property type="evidence" value="ECO:0007669"/>
    <property type="project" value="UniProtKB-KW"/>
</dbReference>
<feature type="binding site" evidence="10">
    <location>
        <position position="171"/>
    </location>
    <ligand>
        <name>[4Fe-4S] cluster</name>
        <dbReference type="ChEBI" id="CHEBI:49883"/>
    </ligand>
</feature>
<dbReference type="UniPathway" id="UPA00253">
    <property type="reaction ID" value="UER00327"/>
</dbReference>
<feature type="binding site" evidence="10">
    <location>
        <position position="128"/>
    </location>
    <ligand>
        <name>iminosuccinate</name>
        <dbReference type="ChEBI" id="CHEBI:77875"/>
    </ligand>
</feature>
<dbReference type="EC" id="2.5.1.72" evidence="2 10"/>
<keyword evidence="4 10" id="KW-0963">Cytoplasm</keyword>
<dbReference type="HAMAP" id="MF_00568">
    <property type="entry name" value="NadA_type2"/>
    <property type="match status" value="1"/>
</dbReference>
<evidence type="ECO:0000256" key="4">
    <source>
        <dbReference type="ARBA" id="ARBA00022490"/>
    </source>
</evidence>
<feature type="binding site" evidence="10">
    <location>
        <position position="40"/>
    </location>
    <ligand>
        <name>iminosuccinate</name>
        <dbReference type="ChEBI" id="CHEBI:77875"/>
    </ligand>
</feature>
<keyword evidence="6 10" id="KW-0808">Transferase</keyword>
<feature type="binding site" evidence="10">
    <location>
        <position position="85"/>
    </location>
    <ligand>
        <name>[4Fe-4S] cluster</name>
        <dbReference type="ChEBI" id="CHEBI:49883"/>
    </ligand>
</feature>